<dbReference type="EMBL" id="KQ981687">
    <property type="protein sequence ID" value="KYN37934.1"/>
    <property type="molecule type" value="Genomic_DNA"/>
</dbReference>
<protein>
    <recommendedName>
        <fullName evidence="4">Phorbol-ester/DAG-type domain-containing protein</fullName>
    </recommendedName>
</protein>
<keyword evidence="2" id="KW-0862">Zinc</keyword>
<evidence type="ECO:0000259" key="4">
    <source>
        <dbReference type="PROSITE" id="PS50081"/>
    </source>
</evidence>
<dbReference type="AlphaFoldDB" id="A0A151JVM1"/>
<dbReference type="CDD" id="cd20834">
    <property type="entry name" value="C1_nPKC_theta-like_rpt1"/>
    <property type="match status" value="1"/>
</dbReference>
<dbReference type="GO" id="GO:0035556">
    <property type="term" value="P:intracellular signal transduction"/>
    <property type="evidence" value="ECO:0007669"/>
    <property type="project" value="TreeGrafter"/>
</dbReference>
<organism evidence="5 6">
    <name type="scientific">Trachymyrmex septentrionalis</name>
    <dbReference type="NCBI Taxonomy" id="34720"/>
    <lineage>
        <taxon>Eukaryota</taxon>
        <taxon>Metazoa</taxon>
        <taxon>Ecdysozoa</taxon>
        <taxon>Arthropoda</taxon>
        <taxon>Hexapoda</taxon>
        <taxon>Insecta</taxon>
        <taxon>Pterygota</taxon>
        <taxon>Neoptera</taxon>
        <taxon>Endopterygota</taxon>
        <taxon>Hymenoptera</taxon>
        <taxon>Apocrita</taxon>
        <taxon>Aculeata</taxon>
        <taxon>Formicoidea</taxon>
        <taxon>Formicidae</taxon>
        <taxon>Myrmicinae</taxon>
        <taxon>Trachymyrmex</taxon>
    </lineage>
</organism>
<dbReference type="GO" id="GO:0016020">
    <property type="term" value="C:membrane"/>
    <property type="evidence" value="ECO:0007669"/>
    <property type="project" value="UniProtKB-SubCell"/>
</dbReference>
<keyword evidence="1" id="KW-0479">Metal-binding</keyword>
<feature type="region of interest" description="Disordered" evidence="3">
    <location>
        <begin position="1"/>
        <end position="32"/>
    </location>
</feature>
<dbReference type="SMART" id="SM00109">
    <property type="entry name" value="C1"/>
    <property type="match status" value="2"/>
</dbReference>
<evidence type="ECO:0000256" key="2">
    <source>
        <dbReference type="ARBA" id="ARBA00022833"/>
    </source>
</evidence>
<keyword evidence="6" id="KW-1185">Reference proteome</keyword>
<dbReference type="PANTHER" id="PTHR22968:SF14">
    <property type="entry name" value="PROTEIN KINASE C"/>
    <property type="match status" value="1"/>
</dbReference>
<dbReference type="InterPro" id="IPR002219">
    <property type="entry name" value="PKC_DAG/PE"/>
</dbReference>
<dbReference type="PROSITE" id="PS00479">
    <property type="entry name" value="ZF_DAG_PE_1"/>
    <property type="match status" value="1"/>
</dbReference>
<feature type="domain" description="Phorbol-ester/DAG-type" evidence="4">
    <location>
        <begin position="186"/>
        <end position="217"/>
    </location>
</feature>
<evidence type="ECO:0000313" key="5">
    <source>
        <dbReference type="EMBL" id="KYN37934.1"/>
    </source>
</evidence>
<evidence type="ECO:0000256" key="1">
    <source>
        <dbReference type="ARBA" id="ARBA00022723"/>
    </source>
</evidence>
<feature type="domain" description="Phorbol-ester/DAG-type" evidence="4">
    <location>
        <begin position="114"/>
        <end position="164"/>
    </location>
</feature>
<dbReference type="PRINTS" id="PR00008">
    <property type="entry name" value="DAGPEDOMAIN"/>
</dbReference>
<dbReference type="SUPFAM" id="SSF57889">
    <property type="entry name" value="Cysteine-rich domain"/>
    <property type="match status" value="2"/>
</dbReference>
<accession>A0A151JVM1</accession>
<dbReference type="PROSITE" id="PS50081">
    <property type="entry name" value="ZF_DAG_PE_2"/>
    <property type="match status" value="2"/>
</dbReference>
<dbReference type="OrthoDB" id="63267at2759"/>
<dbReference type="Proteomes" id="UP000078541">
    <property type="component" value="Unassembled WGS sequence"/>
</dbReference>
<gene>
    <name evidence="5" type="ORF">ALC56_07692</name>
</gene>
<dbReference type="GO" id="GO:0004674">
    <property type="term" value="F:protein serine/threonine kinase activity"/>
    <property type="evidence" value="ECO:0007669"/>
    <property type="project" value="UniProtKB-KW"/>
</dbReference>
<reference evidence="5 6" key="1">
    <citation type="submission" date="2016-03" db="EMBL/GenBank/DDBJ databases">
        <title>Trachymyrmex septentrionalis WGS genome.</title>
        <authorList>
            <person name="Nygaard S."/>
            <person name="Hu H."/>
            <person name="Boomsma J."/>
            <person name="Zhang G."/>
        </authorList>
    </citation>
    <scope>NUCLEOTIDE SEQUENCE [LARGE SCALE GENOMIC DNA]</scope>
    <source>
        <strain evidence="5">Tsep2-gDNA-1</strain>
        <tissue evidence="5">Whole body</tissue>
    </source>
</reference>
<dbReference type="InterPro" id="IPR046349">
    <property type="entry name" value="C1-like_sf"/>
</dbReference>
<dbReference type="Pfam" id="PF00130">
    <property type="entry name" value="C1_1"/>
    <property type="match status" value="2"/>
</dbReference>
<evidence type="ECO:0000313" key="6">
    <source>
        <dbReference type="Proteomes" id="UP000078541"/>
    </source>
</evidence>
<dbReference type="STRING" id="34720.A0A151JVM1"/>
<dbReference type="GO" id="GO:0007200">
    <property type="term" value="P:phospholipase C-activating G protein-coupled receptor signaling pathway"/>
    <property type="evidence" value="ECO:0007669"/>
    <property type="project" value="TreeGrafter"/>
</dbReference>
<dbReference type="FunFam" id="3.30.60.20:FF:000008">
    <property type="entry name" value="Protein kinase C theta"/>
    <property type="match status" value="1"/>
</dbReference>
<proteinExistence type="predicted"/>
<dbReference type="KEGG" id="tsep:108749752"/>
<dbReference type="Gene3D" id="3.30.60.20">
    <property type="match status" value="2"/>
</dbReference>
<dbReference type="InterPro" id="IPR020454">
    <property type="entry name" value="DAG/PE-bd"/>
</dbReference>
<dbReference type="GO" id="GO:0008270">
    <property type="term" value="F:zinc ion binding"/>
    <property type="evidence" value="ECO:0007669"/>
    <property type="project" value="UniProtKB-KW"/>
</dbReference>
<dbReference type="PANTHER" id="PTHR22968">
    <property type="entry name" value="PROTEIN KINASE C, MU"/>
    <property type="match status" value="1"/>
</dbReference>
<evidence type="ECO:0000256" key="3">
    <source>
        <dbReference type="SAM" id="MobiDB-lite"/>
    </source>
</evidence>
<dbReference type="GO" id="GO:0005829">
    <property type="term" value="C:cytosol"/>
    <property type="evidence" value="ECO:0007669"/>
    <property type="project" value="TreeGrafter"/>
</dbReference>
<name>A0A151JVM1_9HYME</name>
<sequence>MMFTGGSHTKRRNAGSGSGFSGRKSSVDQRNLSTRSVGAEGYIYRTRVPTLNPTELPSTTTQSKIYIYRTRIPRKDLAESTMSTSSLLRENNIGHAITRRRGAVKHNKVHIVRGHKLVAKFFRQPTFCAFCKDFLWGFGKQGYQCQACQTAVHKKCHDKLLTKCPESGRESENTIYLRERFKIDVPHRFRTHTFMSPTFCDHCGSMLYGLFRQGLRCDEAVRECVPISREKSAGSASHYIDQISVWLQNKLSVQDAMHALLQEANILNNICIKQVTT</sequence>